<gene>
    <name evidence="2" type="ORF">AVEN_42068_1</name>
</gene>
<dbReference type="EMBL" id="BGPR01055548">
    <property type="protein sequence ID" value="GBO32104.1"/>
    <property type="molecule type" value="Genomic_DNA"/>
</dbReference>
<reference evidence="2 3" key="1">
    <citation type="journal article" date="2019" name="Sci. Rep.">
        <title>Orb-weaving spider Araneus ventricosus genome elucidates the spidroin gene catalogue.</title>
        <authorList>
            <person name="Kono N."/>
            <person name="Nakamura H."/>
            <person name="Ohtoshi R."/>
            <person name="Moran D.A.P."/>
            <person name="Shinohara A."/>
            <person name="Yoshida Y."/>
            <person name="Fujiwara M."/>
            <person name="Mori M."/>
            <person name="Tomita M."/>
            <person name="Arakawa K."/>
        </authorList>
    </citation>
    <scope>NUCLEOTIDE SEQUENCE [LARGE SCALE GENOMIC DNA]</scope>
</reference>
<evidence type="ECO:0000313" key="2">
    <source>
        <dbReference type="EMBL" id="GBO32104.1"/>
    </source>
</evidence>
<dbReference type="Proteomes" id="UP000499080">
    <property type="component" value="Unassembled WGS sequence"/>
</dbReference>
<evidence type="ECO:0000313" key="3">
    <source>
        <dbReference type="Proteomes" id="UP000499080"/>
    </source>
</evidence>
<organism evidence="2 3">
    <name type="scientific">Araneus ventricosus</name>
    <name type="common">Orbweaver spider</name>
    <name type="synonym">Epeira ventricosa</name>
    <dbReference type="NCBI Taxonomy" id="182803"/>
    <lineage>
        <taxon>Eukaryota</taxon>
        <taxon>Metazoa</taxon>
        <taxon>Ecdysozoa</taxon>
        <taxon>Arthropoda</taxon>
        <taxon>Chelicerata</taxon>
        <taxon>Arachnida</taxon>
        <taxon>Araneae</taxon>
        <taxon>Araneomorphae</taxon>
        <taxon>Entelegynae</taxon>
        <taxon>Araneoidea</taxon>
        <taxon>Araneidae</taxon>
        <taxon>Araneus</taxon>
    </lineage>
</organism>
<evidence type="ECO:0000256" key="1">
    <source>
        <dbReference type="SAM" id="MobiDB-lite"/>
    </source>
</evidence>
<proteinExistence type="predicted"/>
<feature type="region of interest" description="Disordered" evidence="1">
    <location>
        <begin position="33"/>
        <end position="56"/>
    </location>
</feature>
<sequence length="56" mass="6045">MPGFPVTGNGGYKESQSRSITLLDLATEMGIESQSLHSNSARLHKNGSNTTETKHK</sequence>
<name>A0A4Y2W6B0_ARAVE</name>
<comment type="caution">
    <text evidence="2">The sequence shown here is derived from an EMBL/GenBank/DDBJ whole genome shotgun (WGS) entry which is preliminary data.</text>
</comment>
<keyword evidence="3" id="KW-1185">Reference proteome</keyword>
<accession>A0A4Y2W6B0</accession>
<dbReference type="AlphaFoldDB" id="A0A4Y2W6B0"/>
<feature type="non-terminal residue" evidence="2">
    <location>
        <position position="56"/>
    </location>
</feature>
<protein>
    <submittedName>
        <fullName evidence="2">Uncharacterized protein</fullName>
    </submittedName>
</protein>